<sequence length="204" mass="23320">MALVSNRTRDIKKFYRMTFEIRKTTPAGNSGSLVLHTLLVNPSDFAQEEAGRGSVVQTLGGAYVQDFGIGLPTVTLSGTTGYSTRTSAEGKKLDGYEELINFRARVYRKFLQANDPAHAMYWYNWEDDEHYEIQPQDFRVQRNKSEPTLYRYEFRFTCLRRLAKTRQEAASDYLTRNPSTKNVADKLADNVSNIGMFMSKVTGR</sequence>
<accession>A0ABU1IVA1</accession>
<dbReference type="InterPro" id="IPR056958">
    <property type="entry name" value="Phage_tail_tube_init_put"/>
</dbReference>
<proteinExistence type="predicted"/>
<name>A0ABU1IVA1_9BACL</name>
<protein>
    <recommendedName>
        <fullName evidence="3">Phage tail protein</fullName>
    </recommendedName>
</protein>
<dbReference type="EMBL" id="JAVDQH010000003">
    <property type="protein sequence ID" value="MDR6243141.1"/>
    <property type="molecule type" value="Genomic_DNA"/>
</dbReference>
<reference evidence="1 2" key="1">
    <citation type="submission" date="2023-07" db="EMBL/GenBank/DDBJ databases">
        <title>Genomic Encyclopedia of Type Strains, Phase IV (KMG-IV): sequencing the most valuable type-strain genomes for metagenomic binning, comparative biology and taxonomic classification.</title>
        <authorList>
            <person name="Goeker M."/>
        </authorList>
    </citation>
    <scope>NUCLEOTIDE SEQUENCE [LARGE SCALE GENOMIC DNA]</scope>
    <source>
        <strain evidence="1 2">DSM 22170</strain>
    </source>
</reference>
<organism evidence="1 2">
    <name type="scientific">Paenibacillus hunanensis</name>
    <dbReference type="NCBI Taxonomy" id="539262"/>
    <lineage>
        <taxon>Bacteria</taxon>
        <taxon>Bacillati</taxon>
        <taxon>Bacillota</taxon>
        <taxon>Bacilli</taxon>
        <taxon>Bacillales</taxon>
        <taxon>Paenibacillaceae</taxon>
        <taxon>Paenibacillus</taxon>
    </lineage>
</organism>
<gene>
    <name evidence="1" type="ORF">JOC58_001026</name>
</gene>
<comment type="caution">
    <text evidence="1">The sequence shown here is derived from an EMBL/GenBank/DDBJ whole genome shotgun (WGS) entry which is preliminary data.</text>
</comment>
<keyword evidence="2" id="KW-1185">Reference proteome</keyword>
<dbReference type="RefSeq" id="WP_188775375.1">
    <property type="nucleotide sequence ID" value="NZ_BMMB01000004.1"/>
</dbReference>
<dbReference type="Pfam" id="PF23980">
    <property type="entry name" value="Phage_tail_tube_init"/>
    <property type="match status" value="1"/>
</dbReference>
<dbReference type="Proteomes" id="UP001185028">
    <property type="component" value="Unassembled WGS sequence"/>
</dbReference>
<evidence type="ECO:0008006" key="3">
    <source>
        <dbReference type="Google" id="ProtNLM"/>
    </source>
</evidence>
<evidence type="ECO:0000313" key="2">
    <source>
        <dbReference type="Proteomes" id="UP001185028"/>
    </source>
</evidence>
<evidence type="ECO:0000313" key="1">
    <source>
        <dbReference type="EMBL" id="MDR6243141.1"/>
    </source>
</evidence>